<dbReference type="AlphaFoldDB" id="A0A8X6IVM5"/>
<sequence length="154" mass="16802">MCVGETTEICSISKVQDSAKGACNRAETGRWIFDAPGWTDVLFDMPSVEYHSDETIWTPWSGVQLNASIGPQLSSQEDGGHDWSGMEQEQMSLGDGFVTINGDFSFAEGRLGLLIRMVLLGDGLVPGGCRRLAVKVSAAISGRYRPEIRILRFS</sequence>
<keyword evidence="2" id="KW-1185">Reference proteome</keyword>
<reference evidence="1" key="1">
    <citation type="submission" date="2020-08" db="EMBL/GenBank/DDBJ databases">
        <title>Multicomponent nature underlies the extraordinary mechanical properties of spider dragline silk.</title>
        <authorList>
            <person name="Kono N."/>
            <person name="Nakamura H."/>
            <person name="Mori M."/>
            <person name="Yoshida Y."/>
            <person name="Ohtoshi R."/>
            <person name="Malay A.D."/>
            <person name="Moran D.A.P."/>
            <person name="Tomita M."/>
            <person name="Numata K."/>
            <person name="Arakawa K."/>
        </authorList>
    </citation>
    <scope>NUCLEOTIDE SEQUENCE</scope>
</reference>
<gene>
    <name evidence="1" type="ORF">NPIL_202981</name>
</gene>
<dbReference type="Proteomes" id="UP000887013">
    <property type="component" value="Unassembled WGS sequence"/>
</dbReference>
<name>A0A8X6IVM5_NEPPI</name>
<dbReference type="EMBL" id="BMAW01047794">
    <property type="protein sequence ID" value="GFS62710.1"/>
    <property type="molecule type" value="Genomic_DNA"/>
</dbReference>
<proteinExistence type="predicted"/>
<evidence type="ECO:0000313" key="1">
    <source>
        <dbReference type="EMBL" id="GFS62710.1"/>
    </source>
</evidence>
<comment type="caution">
    <text evidence="1">The sequence shown here is derived from an EMBL/GenBank/DDBJ whole genome shotgun (WGS) entry which is preliminary data.</text>
</comment>
<protein>
    <submittedName>
        <fullName evidence="1">Uncharacterized protein</fullName>
    </submittedName>
</protein>
<accession>A0A8X6IVM5</accession>
<evidence type="ECO:0000313" key="2">
    <source>
        <dbReference type="Proteomes" id="UP000887013"/>
    </source>
</evidence>
<organism evidence="1 2">
    <name type="scientific">Nephila pilipes</name>
    <name type="common">Giant wood spider</name>
    <name type="synonym">Nephila maculata</name>
    <dbReference type="NCBI Taxonomy" id="299642"/>
    <lineage>
        <taxon>Eukaryota</taxon>
        <taxon>Metazoa</taxon>
        <taxon>Ecdysozoa</taxon>
        <taxon>Arthropoda</taxon>
        <taxon>Chelicerata</taxon>
        <taxon>Arachnida</taxon>
        <taxon>Araneae</taxon>
        <taxon>Araneomorphae</taxon>
        <taxon>Entelegynae</taxon>
        <taxon>Araneoidea</taxon>
        <taxon>Nephilidae</taxon>
        <taxon>Nephila</taxon>
    </lineage>
</organism>